<sequence>MSRITPRGFKLNSIVDKLALDLLIILGDALTEPTLNQERLVLRILLTLSKKHYVNELLFRDFNLSNDMVWSEWSVLPQLIDGKIVNKVRIHNQSLVYLETVLMRRLTLANNLEDRPTNMHLLLTKLCQYGNPEPFWKSVELKRDKNQIPKGEDNLFFQRVAKRLAAQCQQLGNHCSDIAQRRREQYGSWWLLLADCATEVPEELALFFEVLEALALPLAPDFANDPDLQCRLNRVLKAFNERYRLLRSCGLNPDNWMEREELSINELREMKRLRNWVKDNWVESKENHLESAYRNAFNQLQGEQKKFAGYHDFEEFAASEWGMIMLNYLAVYLNHSANDDDPDEEETLQDQLTIPDEESGYAQLGVREYNEEYDKKSAFAQCDAREGRYKLVETYPNPFGNDPVLIYFFCEILSFNQNFPPADPEFNRLLKTNPKYAQLSDQELLTVLSDKVDKIIEECIKPVRKRLHDKQQR</sequence>
<protein>
    <submittedName>
        <fullName evidence="1">Uncharacterized protein</fullName>
    </submittedName>
</protein>
<evidence type="ECO:0000313" key="1">
    <source>
        <dbReference type="EMBL" id="BAP54926.1"/>
    </source>
</evidence>
<organism evidence="1 2">
    <name type="scientific">Thioploca ingrica</name>
    <dbReference type="NCBI Taxonomy" id="40754"/>
    <lineage>
        <taxon>Bacteria</taxon>
        <taxon>Pseudomonadati</taxon>
        <taxon>Pseudomonadota</taxon>
        <taxon>Gammaproteobacteria</taxon>
        <taxon>Thiotrichales</taxon>
        <taxon>Thiotrichaceae</taxon>
        <taxon>Thioploca</taxon>
    </lineage>
</organism>
<accession>A0A090BUD7</accession>
<dbReference type="Proteomes" id="UP000031623">
    <property type="component" value="Chromosome"/>
</dbReference>
<reference evidence="1 2" key="1">
    <citation type="journal article" date="2014" name="ISME J.">
        <title>Ecophysiology of Thioploca ingrica as revealed by the complete genome sequence supplemented with proteomic evidence.</title>
        <authorList>
            <person name="Kojima H."/>
            <person name="Ogura Y."/>
            <person name="Yamamoto N."/>
            <person name="Togashi T."/>
            <person name="Mori H."/>
            <person name="Watanabe T."/>
            <person name="Nemoto F."/>
            <person name="Kurokawa K."/>
            <person name="Hayashi T."/>
            <person name="Fukui M."/>
        </authorList>
    </citation>
    <scope>NUCLEOTIDE SEQUENCE [LARGE SCALE GENOMIC DNA]</scope>
</reference>
<keyword evidence="2" id="KW-1185">Reference proteome</keyword>
<name>A0A090BUD7_9GAMM</name>
<proteinExistence type="predicted"/>
<dbReference type="EMBL" id="AP014633">
    <property type="protein sequence ID" value="BAP54926.1"/>
    <property type="molecule type" value="Genomic_DNA"/>
</dbReference>
<evidence type="ECO:0000313" key="2">
    <source>
        <dbReference type="Proteomes" id="UP000031623"/>
    </source>
</evidence>
<dbReference type="KEGG" id="tig:THII_0629"/>
<dbReference type="HOGENOM" id="CLU_577373_0_0_6"/>
<dbReference type="STRING" id="40754.THII_0629"/>
<dbReference type="AlphaFoldDB" id="A0A090BUD7"/>
<gene>
    <name evidence="1" type="ORF">THII_0629</name>
</gene>